<protein>
    <recommendedName>
        <fullName evidence="11">NAD(P)(+)--arginine ADP-ribosyltransferase</fullName>
        <ecNumber evidence="11">2.4.2.31</ecNumber>
    </recommendedName>
    <alternativeName>
        <fullName evidence="11">Mono(ADP-ribosyl)transferase</fullName>
    </alternativeName>
</protein>
<dbReference type="PRINTS" id="PR00970">
    <property type="entry name" value="RIBTRNSFRASE"/>
</dbReference>
<dbReference type="Ensembl" id="ENSMMOT00000009018.1">
    <property type="protein sequence ID" value="ENSMMOP00000008860.1"/>
    <property type="gene ID" value="ENSMMOG00000006843.1"/>
</dbReference>
<evidence type="ECO:0000256" key="10">
    <source>
        <dbReference type="ARBA" id="ARBA00047597"/>
    </source>
</evidence>
<dbReference type="OMA" id="TFNHEVE"/>
<dbReference type="InterPro" id="IPR050999">
    <property type="entry name" value="ADP-ribosyltransferase_ARG"/>
</dbReference>
<comment type="similarity">
    <text evidence="2 11">Belongs to the Arg-specific ADP-ribosyltransferase family.</text>
</comment>
<keyword evidence="5 11" id="KW-0328">Glycosyltransferase</keyword>
<dbReference type="InterPro" id="IPR000768">
    <property type="entry name" value="ART"/>
</dbReference>
<evidence type="ECO:0000256" key="9">
    <source>
        <dbReference type="ARBA" id="ARBA00023026"/>
    </source>
</evidence>
<evidence type="ECO:0000256" key="8">
    <source>
        <dbReference type="ARBA" id="ARBA00022857"/>
    </source>
</evidence>
<comment type="catalytic activity">
    <reaction evidence="10 11">
        <text>L-arginyl-[protein] + NAD(+) = N(omega)-(ADP-D-ribosyl)-L-arginyl-[protein] + nicotinamide + H(+)</text>
        <dbReference type="Rhea" id="RHEA:19149"/>
        <dbReference type="Rhea" id="RHEA-COMP:10532"/>
        <dbReference type="Rhea" id="RHEA-COMP:15087"/>
        <dbReference type="ChEBI" id="CHEBI:15378"/>
        <dbReference type="ChEBI" id="CHEBI:17154"/>
        <dbReference type="ChEBI" id="CHEBI:29965"/>
        <dbReference type="ChEBI" id="CHEBI:57540"/>
        <dbReference type="ChEBI" id="CHEBI:142554"/>
        <dbReference type="EC" id="2.4.2.31"/>
    </reaction>
</comment>
<keyword evidence="9" id="KW-0843">Virulence</keyword>
<dbReference type="Gene3D" id="3.90.176.10">
    <property type="entry name" value="Toxin ADP-ribosyltransferase, Chain A, domain 1"/>
    <property type="match status" value="1"/>
</dbReference>
<evidence type="ECO:0000256" key="3">
    <source>
        <dbReference type="ARBA" id="ARBA00022525"/>
    </source>
</evidence>
<dbReference type="SUPFAM" id="SSF56399">
    <property type="entry name" value="ADP-ribosylation"/>
    <property type="match status" value="1"/>
</dbReference>
<evidence type="ECO:0000256" key="1">
    <source>
        <dbReference type="ARBA" id="ARBA00004613"/>
    </source>
</evidence>
<dbReference type="GO" id="GO:0003950">
    <property type="term" value="F:NAD+ poly-ADP-ribosyltransferase activity"/>
    <property type="evidence" value="ECO:0007669"/>
    <property type="project" value="TreeGrafter"/>
</dbReference>
<keyword evidence="11" id="KW-0520">NAD</keyword>
<evidence type="ECO:0000256" key="2">
    <source>
        <dbReference type="ARBA" id="ARBA00009558"/>
    </source>
</evidence>
<evidence type="ECO:0000256" key="7">
    <source>
        <dbReference type="ARBA" id="ARBA00022695"/>
    </source>
</evidence>
<dbReference type="PANTHER" id="PTHR10339:SF25">
    <property type="entry name" value="SECRETED EXOENZYME S"/>
    <property type="match status" value="1"/>
</dbReference>
<evidence type="ECO:0000256" key="11">
    <source>
        <dbReference type="RuleBase" id="RU361228"/>
    </source>
</evidence>
<keyword evidence="6 11" id="KW-0808">Transferase</keyword>
<dbReference type="GO" id="GO:0090729">
    <property type="term" value="F:toxin activity"/>
    <property type="evidence" value="ECO:0007669"/>
    <property type="project" value="UniProtKB-KW"/>
</dbReference>
<reference evidence="12" key="1">
    <citation type="submission" date="2025-08" db="UniProtKB">
        <authorList>
            <consortium name="Ensembl"/>
        </authorList>
    </citation>
    <scope>IDENTIFICATION</scope>
</reference>
<reference evidence="12" key="2">
    <citation type="submission" date="2025-09" db="UniProtKB">
        <authorList>
            <consortium name="Ensembl"/>
        </authorList>
    </citation>
    <scope>IDENTIFICATION</scope>
</reference>
<keyword evidence="8 11" id="KW-0521">NADP</keyword>
<evidence type="ECO:0000313" key="13">
    <source>
        <dbReference type="Proteomes" id="UP000261620"/>
    </source>
</evidence>
<evidence type="ECO:0000313" key="12">
    <source>
        <dbReference type="Ensembl" id="ENSMMOP00000008860.1"/>
    </source>
</evidence>
<dbReference type="Proteomes" id="UP000261620">
    <property type="component" value="Unplaced"/>
</dbReference>
<dbReference type="Pfam" id="PF01129">
    <property type="entry name" value="ART"/>
    <property type="match status" value="1"/>
</dbReference>
<dbReference type="GO" id="GO:0005576">
    <property type="term" value="C:extracellular region"/>
    <property type="evidence" value="ECO:0007669"/>
    <property type="project" value="UniProtKB-SubCell"/>
</dbReference>
<dbReference type="PANTHER" id="PTHR10339">
    <property type="entry name" value="ADP-RIBOSYLTRANSFERASE"/>
    <property type="match status" value="1"/>
</dbReference>
<proteinExistence type="inferred from homology"/>
<evidence type="ECO:0000256" key="4">
    <source>
        <dbReference type="ARBA" id="ARBA00022656"/>
    </source>
</evidence>
<comment type="subcellular location">
    <subcellularLocation>
        <location evidence="1">Secreted</location>
    </subcellularLocation>
</comment>
<dbReference type="EC" id="2.4.2.31" evidence="11"/>
<dbReference type="GO" id="GO:0106274">
    <property type="term" value="F:NAD+-protein-arginine ADP-ribosyltransferase activity"/>
    <property type="evidence" value="ECO:0007669"/>
    <property type="project" value="UniProtKB-EC"/>
</dbReference>
<organism evidence="12 13">
    <name type="scientific">Mola mola</name>
    <name type="common">Ocean sunfish</name>
    <name type="synonym">Tetraodon mola</name>
    <dbReference type="NCBI Taxonomy" id="94237"/>
    <lineage>
        <taxon>Eukaryota</taxon>
        <taxon>Metazoa</taxon>
        <taxon>Chordata</taxon>
        <taxon>Craniata</taxon>
        <taxon>Vertebrata</taxon>
        <taxon>Euteleostomi</taxon>
        <taxon>Actinopterygii</taxon>
        <taxon>Neopterygii</taxon>
        <taxon>Teleostei</taxon>
        <taxon>Neoteleostei</taxon>
        <taxon>Acanthomorphata</taxon>
        <taxon>Eupercaria</taxon>
        <taxon>Tetraodontiformes</taxon>
        <taxon>Molidae</taxon>
        <taxon>Mola</taxon>
    </lineage>
</organism>
<keyword evidence="3" id="KW-0964">Secreted</keyword>
<evidence type="ECO:0000256" key="5">
    <source>
        <dbReference type="ARBA" id="ARBA00022676"/>
    </source>
</evidence>
<sequence length="129" mass="14935">MPAECGKLLDMAPHAVDDLYTGCREQALKKFINPSTLGKELNRSKGFQKAWDTQVYQKLIPGKMKEHYSALNAYFHGDEQFIDTFNHEVETLGETYSTYEKEFHFKSFHFLLVDSMTANQAHVMKNSMF</sequence>
<accession>A0A3Q4AVN7</accession>
<keyword evidence="7" id="KW-0548">Nucleotidyltransferase</keyword>
<name>A0A3Q4AVN7_MOLML</name>
<dbReference type="AlphaFoldDB" id="A0A3Q4AVN7"/>
<keyword evidence="4" id="KW-0800">Toxin</keyword>
<keyword evidence="13" id="KW-1185">Reference proteome</keyword>
<evidence type="ECO:0000256" key="6">
    <source>
        <dbReference type="ARBA" id="ARBA00022679"/>
    </source>
</evidence>
<dbReference type="GO" id="GO:0016779">
    <property type="term" value="F:nucleotidyltransferase activity"/>
    <property type="evidence" value="ECO:0007669"/>
    <property type="project" value="UniProtKB-KW"/>
</dbReference>